<comment type="caution">
    <text evidence="1">The sequence shown here is derived from an EMBL/GenBank/DDBJ whole genome shotgun (WGS) entry which is preliminary data.</text>
</comment>
<dbReference type="AlphaFoldDB" id="A0AAW0E0W3"/>
<reference evidence="1 2" key="1">
    <citation type="journal article" date="2024" name="J Genomics">
        <title>Draft genome sequencing and assembly of Favolaschia claudopus CIRM-BRFM 2984 isolated from oak limbs.</title>
        <authorList>
            <person name="Navarro D."/>
            <person name="Drula E."/>
            <person name="Chaduli D."/>
            <person name="Cazenave R."/>
            <person name="Ahrendt S."/>
            <person name="Wang J."/>
            <person name="Lipzen A."/>
            <person name="Daum C."/>
            <person name="Barry K."/>
            <person name="Grigoriev I.V."/>
            <person name="Favel A."/>
            <person name="Rosso M.N."/>
            <person name="Martin F."/>
        </authorList>
    </citation>
    <scope>NUCLEOTIDE SEQUENCE [LARGE SCALE GENOMIC DNA]</scope>
    <source>
        <strain evidence="1 2">CIRM-BRFM 2984</strain>
    </source>
</reference>
<evidence type="ECO:0000313" key="1">
    <source>
        <dbReference type="EMBL" id="KAK7057525.1"/>
    </source>
</evidence>
<name>A0AAW0E0W3_9AGAR</name>
<organism evidence="1 2">
    <name type="scientific">Favolaschia claudopus</name>
    <dbReference type="NCBI Taxonomy" id="2862362"/>
    <lineage>
        <taxon>Eukaryota</taxon>
        <taxon>Fungi</taxon>
        <taxon>Dikarya</taxon>
        <taxon>Basidiomycota</taxon>
        <taxon>Agaricomycotina</taxon>
        <taxon>Agaricomycetes</taxon>
        <taxon>Agaricomycetidae</taxon>
        <taxon>Agaricales</taxon>
        <taxon>Marasmiineae</taxon>
        <taxon>Mycenaceae</taxon>
        <taxon>Favolaschia</taxon>
    </lineage>
</organism>
<keyword evidence="2" id="KW-1185">Reference proteome</keyword>
<proteinExistence type="predicted"/>
<evidence type="ECO:0000313" key="2">
    <source>
        <dbReference type="Proteomes" id="UP001362999"/>
    </source>
</evidence>
<dbReference type="Proteomes" id="UP001362999">
    <property type="component" value="Unassembled WGS sequence"/>
</dbReference>
<dbReference type="EMBL" id="JAWWNJ010000004">
    <property type="protein sequence ID" value="KAK7057525.1"/>
    <property type="molecule type" value="Genomic_DNA"/>
</dbReference>
<evidence type="ECO:0008006" key="3">
    <source>
        <dbReference type="Google" id="ProtNLM"/>
    </source>
</evidence>
<sequence>MSFPFTRLPPELALEVVRFASAPDCDAPSAALRPSYATAASMAAVSYDMRRATMPHLLHTVILSTTDQTLSFIDSIILQKQFAASSSRLTLDYTKLVRRFWCTEVRARLMDDTDYTINYGALYEIIRGVDSLGMDMTNCLHLLYGGLSSPQADPERDWTCRRLTFAGAHPRWNPLTSTLEGSILFSRITHLTLWISTDDDDVSEGQSRAPLWLKNVPFASFRNLSHLAVLLPPKNDDTNTNPISPPEMLVCVAPASLARFEAQMLRERVSNDDIFAHGVVLPICNDYSVSRSEFWFMARESEAAWAQMDRLRTDE</sequence>
<accession>A0AAW0E0W3</accession>
<protein>
    <recommendedName>
        <fullName evidence="3">F-box domain-containing protein</fullName>
    </recommendedName>
</protein>
<gene>
    <name evidence="1" type="ORF">R3P38DRAFT_2841491</name>
</gene>